<keyword evidence="1" id="KW-0614">Plasmid</keyword>
<sequence length="90" mass="9658">MLWSPSLSVEFKNQISLIPELPITSILALPADLKGRGEGGRIYSQVTGYAGLSAPFDSTDTCSFIWRLHAANAASDAVVFNVCFVPKAEV</sequence>
<dbReference type="EMBL" id="MG288683">
    <property type="protein sequence ID" value="AVX35453.1"/>
    <property type="molecule type" value="Genomic_DNA"/>
</dbReference>
<name>A0A2R4NH33_KLEAE</name>
<reference evidence="1" key="1">
    <citation type="journal article" date="2018" name="Front. Microbiol.">
        <title>Dissemination of KPC-2-Encoding IncX6 Plasmids Among Multiple Enterobacteriaceae Species in a Single Chinese Hospital.</title>
        <authorList>
            <person name="Li B."/>
            <person name="Feng J."/>
            <person name="Zhan Z."/>
            <person name="Yin Z."/>
            <person name="Jiang Q."/>
            <person name="Wei P."/>
            <person name="Chen X."/>
            <person name="Gao B."/>
            <person name="Hou J."/>
            <person name="Mao P."/>
            <person name="Wu W."/>
            <person name="Chen W."/>
            <person name="Tong Y."/>
            <person name="Wang J."/>
            <person name="Li B."/>
            <person name="Zhou D."/>
        </authorList>
    </citation>
    <scope>NUCLEOTIDE SEQUENCE</scope>
    <source>
        <strain evidence="1">E20</strain>
        <plasmid evidence="1">pE20-NR</plasmid>
    </source>
</reference>
<geneLocation type="plasmid" evidence="1">
    <name>pE20-NR</name>
</geneLocation>
<dbReference type="AlphaFoldDB" id="A0A2R4NH33"/>
<evidence type="ECO:0000313" key="1">
    <source>
        <dbReference type="EMBL" id="AVX35453.1"/>
    </source>
</evidence>
<organism evidence="1">
    <name type="scientific">Klebsiella aerogenes</name>
    <name type="common">Enterobacter aerogenes</name>
    <dbReference type="NCBI Taxonomy" id="548"/>
    <lineage>
        <taxon>Bacteria</taxon>
        <taxon>Pseudomonadati</taxon>
        <taxon>Pseudomonadota</taxon>
        <taxon>Gammaproteobacteria</taxon>
        <taxon>Enterobacterales</taxon>
        <taxon>Enterobacteriaceae</taxon>
        <taxon>Klebsiella/Raoultella group</taxon>
        <taxon>Klebsiella</taxon>
    </lineage>
</organism>
<proteinExistence type="predicted"/>
<accession>A0A2R4NH33</accession>
<protein>
    <submittedName>
        <fullName evidence="1">Uncharacterized protein</fullName>
    </submittedName>
</protein>